<dbReference type="AlphaFoldDB" id="A0A6A6ARG5"/>
<feature type="signal peptide" evidence="3">
    <location>
        <begin position="1"/>
        <end position="21"/>
    </location>
</feature>
<keyword evidence="2" id="KW-1133">Transmembrane helix</keyword>
<feature type="compositionally biased region" description="Acidic residues" evidence="1">
    <location>
        <begin position="78"/>
        <end position="91"/>
    </location>
</feature>
<protein>
    <recommendedName>
        <fullName evidence="6">Transmembrane protein</fullName>
    </recommendedName>
</protein>
<evidence type="ECO:0000256" key="3">
    <source>
        <dbReference type="SAM" id="SignalP"/>
    </source>
</evidence>
<keyword evidence="2" id="KW-0812">Transmembrane</keyword>
<keyword evidence="5" id="KW-1185">Reference proteome</keyword>
<organism evidence="4 5">
    <name type="scientific">Dothidotthia symphoricarpi CBS 119687</name>
    <dbReference type="NCBI Taxonomy" id="1392245"/>
    <lineage>
        <taxon>Eukaryota</taxon>
        <taxon>Fungi</taxon>
        <taxon>Dikarya</taxon>
        <taxon>Ascomycota</taxon>
        <taxon>Pezizomycotina</taxon>
        <taxon>Dothideomycetes</taxon>
        <taxon>Pleosporomycetidae</taxon>
        <taxon>Pleosporales</taxon>
        <taxon>Dothidotthiaceae</taxon>
        <taxon>Dothidotthia</taxon>
    </lineage>
</organism>
<evidence type="ECO:0000313" key="5">
    <source>
        <dbReference type="Proteomes" id="UP000799771"/>
    </source>
</evidence>
<dbReference type="Proteomes" id="UP000799771">
    <property type="component" value="Unassembled WGS sequence"/>
</dbReference>
<keyword evidence="3" id="KW-0732">Signal</keyword>
<feature type="chain" id="PRO_5025695187" description="Transmembrane protein" evidence="3">
    <location>
        <begin position="22"/>
        <end position="108"/>
    </location>
</feature>
<reference evidence="4" key="1">
    <citation type="journal article" date="2020" name="Stud. Mycol.">
        <title>101 Dothideomycetes genomes: a test case for predicting lifestyles and emergence of pathogens.</title>
        <authorList>
            <person name="Haridas S."/>
            <person name="Albert R."/>
            <person name="Binder M."/>
            <person name="Bloem J."/>
            <person name="Labutti K."/>
            <person name="Salamov A."/>
            <person name="Andreopoulos B."/>
            <person name="Baker S."/>
            <person name="Barry K."/>
            <person name="Bills G."/>
            <person name="Bluhm B."/>
            <person name="Cannon C."/>
            <person name="Castanera R."/>
            <person name="Culley D."/>
            <person name="Daum C."/>
            <person name="Ezra D."/>
            <person name="Gonzalez J."/>
            <person name="Henrissat B."/>
            <person name="Kuo A."/>
            <person name="Liang C."/>
            <person name="Lipzen A."/>
            <person name="Lutzoni F."/>
            <person name="Magnuson J."/>
            <person name="Mondo S."/>
            <person name="Nolan M."/>
            <person name="Ohm R."/>
            <person name="Pangilinan J."/>
            <person name="Park H.-J."/>
            <person name="Ramirez L."/>
            <person name="Alfaro M."/>
            <person name="Sun H."/>
            <person name="Tritt A."/>
            <person name="Yoshinaga Y."/>
            <person name="Zwiers L.-H."/>
            <person name="Turgeon B."/>
            <person name="Goodwin S."/>
            <person name="Spatafora J."/>
            <person name="Crous P."/>
            <person name="Grigoriev I."/>
        </authorList>
    </citation>
    <scope>NUCLEOTIDE SEQUENCE</scope>
    <source>
        <strain evidence="4">CBS 119687</strain>
    </source>
</reference>
<feature type="region of interest" description="Disordered" evidence="1">
    <location>
        <begin position="77"/>
        <end position="108"/>
    </location>
</feature>
<feature type="compositionally biased region" description="Basic and acidic residues" evidence="1">
    <location>
        <begin position="98"/>
        <end position="108"/>
    </location>
</feature>
<evidence type="ECO:0000313" key="4">
    <source>
        <dbReference type="EMBL" id="KAF2133111.1"/>
    </source>
</evidence>
<evidence type="ECO:0000256" key="2">
    <source>
        <dbReference type="SAM" id="Phobius"/>
    </source>
</evidence>
<keyword evidence="2" id="KW-0472">Membrane</keyword>
<gene>
    <name evidence="4" type="ORF">P153DRAFT_381554</name>
</gene>
<dbReference type="RefSeq" id="XP_033527498.1">
    <property type="nucleotide sequence ID" value="XM_033670054.1"/>
</dbReference>
<evidence type="ECO:0008006" key="6">
    <source>
        <dbReference type="Google" id="ProtNLM"/>
    </source>
</evidence>
<accession>A0A6A6ARG5</accession>
<dbReference type="GeneID" id="54410486"/>
<sequence length="108" mass="11148">MAHPHTLTIILIASLLPLTTAQTTSPSPSPSPQINNHLSKNTKIGIAYGISATCGAIIISAIVVLLCCVRRRHRMESGLEEAESEGGEGEGEGVVGGKEGETKEVGGT</sequence>
<feature type="transmembrane region" description="Helical" evidence="2">
    <location>
        <begin position="45"/>
        <end position="69"/>
    </location>
</feature>
<dbReference type="EMBL" id="ML977499">
    <property type="protein sequence ID" value="KAF2133111.1"/>
    <property type="molecule type" value="Genomic_DNA"/>
</dbReference>
<evidence type="ECO:0000256" key="1">
    <source>
        <dbReference type="SAM" id="MobiDB-lite"/>
    </source>
</evidence>
<proteinExistence type="predicted"/>
<name>A0A6A6ARG5_9PLEO</name>